<feature type="signal peptide" evidence="1">
    <location>
        <begin position="1"/>
        <end position="20"/>
    </location>
</feature>
<proteinExistence type="predicted"/>
<dbReference type="EMBL" id="FOLO01000039">
    <property type="protein sequence ID" value="SFD18164.1"/>
    <property type="molecule type" value="Genomic_DNA"/>
</dbReference>
<keyword evidence="1" id="KW-0732">Signal</keyword>
<protein>
    <submittedName>
        <fullName evidence="2">Uncharacterized protein</fullName>
    </submittedName>
</protein>
<evidence type="ECO:0000313" key="2">
    <source>
        <dbReference type="EMBL" id="SFD18164.1"/>
    </source>
</evidence>
<keyword evidence="3" id="KW-1185">Reference proteome</keyword>
<evidence type="ECO:0000256" key="1">
    <source>
        <dbReference type="SAM" id="SignalP"/>
    </source>
</evidence>
<evidence type="ECO:0000313" key="3">
    <source>
        <dbReference type="Proteomes" id="UP000198862"/>
    </source>
</evidence>
<accession>A0A1I1Q7S9</accession>
<sequence>MYFKRLMLLSLVFFTIKSTASSGPELSILNKYFNDEINKLVTRGC</sequence>
<feature type="chain" id="PRO_5011732937" evidence="1">
    <location>
        <begin position="21"/>
        <end position="45"/>
    </location>
</feature>
<dbReference type="AlphaFoldDB" id="A0A1I1Q7S9"/>
<reference evidence="2 3" key="1">
    <citation type="submission" date="2016-10" db="EMBL/GenBank/DDBJ databases">
        <authorList>
            <person name="de Groot N.N."/>
        </authorList>
    </citation>
    <scope>NUCLEOTIDE SEQUENCE [LARGE SCALE GENOMIC DNA]</scope>
    <source>
        <strain evidence="2 3">DSM 6059</strain>
    </source>
</reference>
<gene>
    <name evidence="2" type="ORF">SAMN02745724_03771</name>
</gene>
<organism evidence="2 3">
    <name type="scientific">Pseudoalteromonas denitrificans DSM 6059</name>
    <dbReference type="NCBI Taxonomy" id="1123010"/>
    <lineage>
        <taxon>Bacteria</taxon>
        <taxon>Pseudomonadati</taxon>
        <taxon>Pseudomonadota</taxon>
        <taxon>Gammaproteobacteria</taxon>
        <taxon>Alteromonadales</taxon>
        <taxon>Pseudoalteromonadaceae</taxon>
        <taxon>Pseudoalteromonas</taxon>
    </lineage>
</organism>
<dbReference type="Proteomes" id="UP000198862">
    <property type="component" value="Unassembled WGS sequence"/>
</dbReference>
<name>A0A1I1Q7S9_9GAMM</name>